<keyword evidence="4" id="KW-0547">Nucleotide-binding</keyword>
<feature type="coiled-coil region" evidence="1">
    <location>
        <begin position="408"/>
        <end position="463"/>
    </location>
</feature>
<evidence type="ECO:0000313" key="4">
    <source>
        <dbReference type="EMBL" id="MBS4536990.1"/>
    </source>
</evidence>
<dbReference type="SUPFAM" id="SSF52540">
    <property type="entry name" value="P-loop containing nucleoside triphosphate hydrolases"/>
    <property type="match status" value="2"/>
</dbReference>
<dbReference type="GO" id="GO:0004386">
    <property type="term" value="F:helicase activity"/>
    <property type="evidence" value="ECO:0007669"/>
    <property type="project" value="UniProtKB-KW"/>
</dbReference>
<dbReference type="RefSeq" id="WP_203364922.1">
    <property type="nucleotide sequence ID" value="NZ_WSFT01000008.1"/>
</dbReference>
<evidence type="ECO:0000259" key="3">
    <source>
        <dbReference type="Pfam" id="PF13087"/>
    </source>
</evidence>
<keyword evidence="4" id="KW-0347">Helicase</keyword>
<dbReference type="InterPro" id="IPR041679">
    <property type="entry name" value="DNA2/NAM7-like_C"/>
</dbReference>
<keyword evidence="5" id="KW-1185">Reference proteome</keyword>
<dbReference type="AlphaFoldDB" id="A0A942Z7I2"/>
<dbReference type="InterPro" id="IPR045055">
    <property type="entry name" value="DNA2/NAM7-like"/>
</dbReference>
<dbReference type="Pfam" id="PF13087">
    <property type="entry name" value="AAA_12"/>
    <property type="match status" value="1"/>
</dbReference>
<dbReference type="Gene3D" id="3.40.50.300">
    <property type="entry name" value="P-loop containing nucleotide triphosphate hydrolases"/>
    <property type="match status" value="2"/>
</dbReference>
<evidence type="ECO:0000256" key="1">
    <source>
        <dbReference type="SAM" id="Coils"/>
    </source>
</evidence>
<gene>
    <name evidence="4" type="ORF">GOQ27_00865</name>
</gene>
<reference evidence="4" key="1">
    <citation type="submission" date="2019-12" db="EMBL/GenBank/DDBJ databases">
        <title>Clostridiaceae gen. nov. sp. nov., isolated from sediment in Xinjiang, China.</title>
        <authorList>
            <person name="Zhang R."/>
        </authorList>
    </citation>
    <scope>NUCLEOTIDE SEQUENCE</scope>
    <source>
        <strain evidence="4">D2Q-11</strain>
    </source>
</reference>
<feature type="domain" description="DNA2/NAM7 helicase-like C-terminal" evidence="3">
    <location>
        <begin position="758"/>
        <end position="940"/>
    </location>
</feature>
<keyword evidence="4" id="KW-0067">ATP-binding</keyword>
<accession>A0A942Z7I2</accession>
<dbReference type="EMBL" id="WSFT01000008">
    <property type="protein sequence ID" value="MBS4536990.1"/>
    <property type="molecule type" value="Genomic_DNA"/>
</dbReference>
<proteinExistence type="predicted"/>
<dbReference type="InterPro" id="IPR041677">
    <property type="entry name" value="DNA2/NAM7_AAA_11"/>
</dbReference>
<dbReference type="CDD" id="cd18808">
    <property type="entry name" value="SF1_C_Upf1"/>
    <property type="match status" value="1"/>
</dbReference>
<dbReference type="Pfam" id="PF13086">
    <property type="entry name" value="AAA_11"/>
    <property type="match status" value="1"/>
</dbReference>
<evidence type="ECO:0000259" key="2">
    <source>
        <dbReference type="Pfam" id="PF13086"/>
    </source>
</evidence>
<dbReference type="PANTHER" id="PTHR10887:SF530">
    <property type="entry name" value="SUPERFAMILY I DNA HELICASES"/>
    <property type="match status" value="1"/>
</dbReference>
<keyword evidence="1" id="KW-0175">Coiled coil</keyword>
<dbReference type="PANTHER" id="PTHR10887">
    <property type="entry name" value="DNA2/NAM7 HELICASE FAMILY"/>
    <property type="match status" value="1"/>
</dbReference>
<dbReference type="InterPro" id="IPR047187">
    <property type="entry name" value="SF1_C_Upf1"/>
</dbReference>
<evidence type="ECO:0000313" key="5">
    <source>
        <dbReference type="Proteomes" id="UP000724672"/>
    </source>
</evidence>
<dbReference type="Proteomes" id="UP000724672">
    <property type="component" value="Unassembled WGS sequence"/>
</dbReference>
<organism evidence="4 5">
    <name type="scientific">Anaeromonas frigoriresistens</name>
    <dbReference type="NCBI Taxonomy" id="2683708"/>
    <lineage>
        <taxon>Bacteria</taxon>
        <taxon>Bacillati</taxon>
        <taxon>Bacillota</taxon>
        <taxon>Tissierellia</taxon>
        <taxon>Tissierellales</taxon>
        <taxon>Thermohalobacteraceae</taxon>
        <taxon>Anaeromonas</taxon>
    </lineage>
</organism>
<protein>
    <submittedName>
        <fullName evidence="4">DNA helicase</fullName>
    </submittedName>
</protein>
<name>A0A942Z7I2_9FIRM</name>
<keyword evidence="4" id="KW-0378">Hydrolase</keyword>
<sequence length="964" mass="112010">MGNQIEEMTAYFRSAIASQSNQAINFKEDNYCIFSSEELIDGKIHESIYQVLLEANKDNKCTDNIKVIIVAKTIKTIFDSQEKINSDLEDLTGIYYIPAILKEDGTLSYATGKLPWIPRDYLQPIVEETLSIGHIEDFNNYMSKSIGLIHNIKTWGDYIDFSQKLYEFVTKSKFDDLHLKELEIEDQVYILKDNTINATTSILKLYDDLLKEYKGSKLYENFINLKYKDISPLVKNEINEMKRHSGQMGGEYPLSPSQRESINHFSLMEEGEILAINGPPGTGKTTLLQSIVGDLYVEKALEKEKPPLIVATSTNNQAVTNIIESFGKIEPIGYRNLEERWIEGVNSFATYFPSSLKEKMAQKKGYHFTNIKGEYFVSDIESDENIRKSKHKFMTNYNLYFNENISNLEDCENKIHNVLCEVNEIKKNILDIANKLEKYNTEHKNIRELSDSLRIKINDHKEEISNIYIRIKEWQNHFKNMPLLYKLLKFISPFKRKIHNMNRMFIEPNETFLNEEMSLIEIEEEYSYLIKNIKKQVHAITRIYDEIQSLIKDYDRNILDLKELNIDVIKEDVIYNLNLEEINKLLDTTLRYIQFWLAVHYYECRWLKGEDMLTEKQKGTNYPNVVERLYNRLSMITPCYVMTFYQLPRNFLCYEGGNKTNYLYNHIDLLIVDEAGQVSPEIGACSFSLAKKAVIVGDIHQIEPVWGVSRALDKSLAIENNVIENKEHYELLEELGLNASNSSIMKVASKACKYKKFNRRGLFLSEHRRCYNEIISYCNELVYEGNLKPMRGLGELDENYQLKNIPYFGYKQVDSDYSYKSGTSRFNKNEANEIANWLSINFQTIKKAYIHEEVRSLVGIITPFKAQAKYIEKELKKKIPHINEYISVGTVHTFQGAERRIVIMSSVYGKDDGCYFIDTNRSMLNVAVSRAKDSFLVFGDIRSFSNSKTTASGLLSSFIRNQSI</sequence>
<dbReference type="InterPro" id="IPR027417">
    <property type="entry name" value="P-loop_NTPase"/>
</dbReference>
<feature type="domain" description="DNA2/NAM7 helicase helicase" evidence="2">
    <location>
        <begin position="254"/>
        <end position="464"/>
    </location>
</feature>
<comment type="caution">
    <text evidence="4">The sequence shown here is derived from an EMBL/GenBank/DDBJ whole genome shotgun (WGS) entry which is preliminary data.</text>
</comment>